<dbReference type="SUPFAM" id="SSF52151">
    <property type="entry name" value="FabD/lysophospholipase-like"/>
    <property type="match status" value="1"/>
</dbReference>
<evidence type="ECO:0000256" key="4">
    <source>
        <dbReference type="SAM" id="Phobius"/>
    </source>
</evidence>
<feature type="short sequence motif" description="GXSXG" evidence="2">
    <location>
        <begin position="45"/>
        <end position="49"/>
    </location>
</feature>
<dbReference type="Gene3D" id="3.40.1090.10">
    <property type="entry name" value="Cytosolic phospholipase A2 catalytic domain"/>
    <property type="match status" value="1"/>
</dbReference>
<keyword evidence="6" id="KW-1185">Reference proteome</keyword>
<proteinExistence type="predicted"/>
<dbReference type="GeneID" id="101639613"/>
<dbReference type="Pfam" id="PF01734">
    <property type="entry name" value="Patatin"/>
    <property type="match status" value="1"/>
</dbReference>
<evidence type="ECO:0000256" key="1">
    <source>
        <dbReference type="ARBA" id="ARBA00023098"/>
    </source>
</evidence>
<name>A0ABM0IIE2_ECHTE</name>
<evidence type="ECO:0000313" key="6">
    <source>
        <dbReference type="Proteomes" id="UP000694863"/>
    </source>
</evidence>
<reference evidence="7" key="1">
    <citation type="submission" date="2025-08" db="UniProtKB">
        <authorList>
            <consortium name="RefSeq"/>
        </authorList>
    </citation>
    <scope>IDENTIFICATION</scope>
</reference>
<protein>
    <submittedName>
        <fullName evidence="7">1-acylglycerol-3-phosphate O-acyltransferase PNPLA3</fullName>
    </submittedName>
</protein>
<feature type="domain" description="PNPLA" evidence="5">
    <location>
        <begin position="10"/>
        <end position="179"/>
    </location>
</feature>
<dbReference type="InterPro" id="IPR002641">
    <property type="entry name" value="PNPLA_dom"/>
</dbReference>
<comment type="caution">
    <text evidence="2">Lacks conserved residue(s) required for the propagation of feature annotation.</text>
</comment>
<dbReference type="PANTHER" id="PTHR12406:SF22">
    <property type="entry name" value="1-ACYLGLYCEROL-3-PHOSPHATE O-ACYLTRANSFERASE PNPLA3"/>
    <property type="match status" value="1"/>
</dbReference>
<dbReference type="PROSITE" id="PS51635">
    <property type="entry name" value="PNPLA"/>
    <property type="match status" value="1"/>
</dbReference>
<evidence type="ECO:0000313" key="7">
    <source>
        <dbReference type="RefSeq" id="XP_004700704.1"/>
    </source>
</evidence>
<keyword evidence="2" id="KW-0442">Lipid degradation</keyword>
<keyword evidence="4" id="KW-0472">Membrane</keyword>
<gene>
    <name evidence="7" type="primary">PNPLA3</name>
</gene>
<evidence type="ECO:0000259" key="5">
    <source>
        <dbReference type="PROSITE" id="PS51635"/>
    </source>
</evidence>
<accession>A0ABM0IIE2</accession>
<feature type="region of interest" description="Disordered" evidence="3">
    <location>
        <begin position="260"/>
        <end position="283"/>
    </location>
</feature>
<evidence type="ECO:0000256" key="2">
    <source>
        <dbReference type="PROSITE-ProRule" id="PRU01161"/>
    </source>
</evidence>
<feature type="transmembrane region" description="Helical" evidence="4">
    <location>
        <begin position="12"/>
        <end position="29"/>
    </location>
</feature>
<keyword evidence="1 2" id="KW-0443">Lipid metabolism</keyword>
<feature type="active site" description="Nucleophile" evidence="2">
    <location>
        <position position="47"/>
    </location>
</feature>
<dbReference type="InterPro" id="IPR016035">
    <property type="entry name" value="Acyl_Trfase/lysoPLipase"/>
</dbReference>
<feature type="transmembrane region" description="Helical" evidence="4">
    <location>
        <begin position="49"/>
        <end position="70"/>
    </location>
</feature>
<dbReference type="InterPro" id="IPR033562">
    <property type="entry name" value="PLPL"/>
</dbReference>
<keyword evidence="4" id="KW-0812">Transmembrane</keyword>
<sequence>MSDRERDWSLSFVGCGMLVFYHLGVTYCLYERAPRLLRDVRTFCGSSSGALHCALFLAGFSLDQIAEFYMRLAKMIRKHNFGILSPFINVTNYIHTCLQKELPANIHQMVSGRLCISMTRVSDGKNVLVSHFQSREEVIDALICSSFIPLFFGFIPPTFRGERYVDGVLSNNVPCLDPRTTITVSPFYGEHDICPRIQSTNFLQVELSRLNMQVSLGNAYLTVRTFFSTPLKVLGELCLRGYLDAYRFLEENGMCEWPGPPPSLASGKADTAPSGDCPESKSLDLKTQSQSNGLVEHLRASMLPWDESLLDILSPRLIIVLEEIINRPLDILSRIHNSLPVRILSYVTMPCVLPFQFSIAMIQRFVKWLPNSASDILWLKWAVSKAWSEVVAPLLPVPRCSAPASRTQASQAHIPRTPLAPLSPKAMVAHHGRS</sequence>
<evidence type="ECO:0000256" key="3">
    <source>
        <dbReference type="SAM" id="MobiDB-lite"/>
    </source>
</evidence>
<keyword evidence="2" id="KW-0378">Hydrolase</keyword>
<dbReference type="Proteomes" id="UP000694863">
    <property type="component" value="Unplaced"/>
</dbReference>
<organism evidence="6 7">
    <name type="scientific">Echinops telfairi</name>
    <name type="common">Lesser hedgehog tenrec</name>
    <dbReference type="NCBI Taxonomy" id="9371"/>
    <lineage>
        <taxon>Eukaryota</taxon>
        <taxon>Metazoa</taxon>
        <taxon>Chordata</taxon>
        <taxon>Craniata</taxon>
        <taxon>Vertebrata</taxon>
        <taxon>Euteleostomi</taxon>
        <taxon>Mammalia</taxon>
        <taxon>Eutheria</taxon>
        <taxon>Afrotheria</taxon>
        <taxon>Tenrecidae</taxon>
        <taxon>Tenrecinae</taxon>
        <taxon>Echinops</taxon>
    </lineage>
</organism>
<dbReference type="PANTHER" id="PTHR12406">
    <property type="entry name" value="CALCIUM-INDEPENDENT PHOSPHOLIPASE A2 IPLA2 -RELATED"/>
    <property type="match status" value="1"/>
</dbReference>
<feature type="active site" description="Proton acceptor" evidence="2">
    <location>
        <position position="166"/>
    </location>
</feature>
<dbReference type="RefSeq" id="XP_004700704.1">
    <property type="nucleotide sequence ID" value="XM_004700647.1"/>
</dbReference>
<keyword evidence="4" id="KW-1133">Transmembrane helix</keyword>